<reference evidence="2" key="1">
    <citation type="journal article" date="2019" name="Int. J. Syst. Evol. Microbiol.">
        <title>The Global Catalogue of Microorganisms (GCM) 10K type strain sequencing project: providing services to taxonomists for standard genome sequencing and annotation.</title>
        <authorList>
            <consortium name="The Broad Institute Genomics Platform"/>
            <consortium name="The Broad Institute Genome Sequencing Center for Infectious Disease"/>
            <person name="Wu L."/>
            <person name="Ma J."/>
        </authorList>
    </citation>
    <scope>NUCLEOTIDE SEQUENCE [LARGE SCALE GENOMIC DNA]</scope>
    <source>
        <strain evidence="2">JCM 16013</strain>
    </source>
</reference>
<comment type="caution">
    <text evidence="1">The sequence shown here is derived from an EMBL/GenBank/DDBJ whole genome shotgun (WGS) entry which is preliminary data.</text>
</comment>
<dbReference type="EMBL" id="BAAAQM010000098">
    <property type="protein sequence ID" value="GAA2007512.1"/>
    <property type="molecule type" value="Genomic_DNA"/>
</dbReference>
<evidence type="ECO:0000313" key="1">
    <source>
        <dbReference type="EMBL" id="GAA2007512.1"/>
    </source>
</evidence>
<proteinExistence type="predicted"/>
<dbReference type="Proteomes" id="UP001499854">
    <property type="component" value="Unassembled WGS sequence"/>
</dbReference>
<name>A0ABP5EWH8_9ACTN</name>
<gene>
    <name evidence="1" type="ORF">GCM10009838_87280</name>
</gene>
<keyword evidence="2" id="KW-1185">Reference proteome</keyword>
<accession>A0ABP5EWH8</accession>
<sequence length="237" mass="25030">MRRGCDGAPRGGGDGAAVGGPGVPLGGFVGDAGGVRLAEGGGGGGWRIEVGDRQAMTLMLWLRDASGMTPDLDPPIPPLEPPVAVVPELVELVGPQATAQWTGLWLGLWEGRLEDWFALEMLAPPRFELLNRSPQLRRLFAAAFEDAAGWSNEHRPVGPGVVGRPGAPAREPGSVVKQLEGELGRRARDFAFAIAVLPVAGRVFWMLPDGGLVVSEGLMRDGRAFRALLYDVLASLV</sequence>
<protein>
    <submittedName>
        <fullName evidence="1">Uncharacterized protein</fullName>
    </submittedName>
</protein>
<organism evidence="1 2">
    <name type="scientific">Catenulispora subtropica</name>
    <dbReference type="NCBI Taxonomy" id="450798"/>
    <lineage>
        <taxon>Bacteria</taxon>
        <taxon>Bacillati</taxon>
        <taxon>Actinomycetota</taxon>
        <taxon>Actinomycetes</taxon>
        <taxon>Catenulisporales</taxon>
        <taxon>Catenulisporaceae</taxon>
        <taxon>Catenulispora</taxon>
    </lineage>
</organism>
<evidence type="ECO:0000313" key="2">
    <source>
        <dbReference type="Proteomes" id="UP001499854"/>
    </source>
</evidence>